<organism evidence="3 4">
    <name type="scientific">Haemaphysalis longicornis</name>
    <name type="common">Bush tick</name>
    <dbReference type="NCBI Taxonomy" id="44386"/>
    <lineage>
        <taxon>Eukaryota</taxon>
        <taxon>Metazoa</taxon>
        <taxon>Ecdysozoa</taxon>
        <taxon>Arthropoda</taxon>
        <taxon>Chelicerata</taxon>
        <taxon>Arachnida</taxon>
        <taxon>Acari</taxon>
        <taxon>Parasitiformes</taxon>
        <taxon>Ixodida</taxon>
        <taxon>Ixodoidea</taxon>
        <taxon>Ixodidae</taxon>
        <taxon>Haemaphysalinae</taxon>
        <taxon>Haemaphysalis</taxon>
    </lineage>
</organism>
<dbReference type="EMBL" id="JABSTR010000007">
    <property type="protein sequence ID" value="KAH9375671.1"/>
    <property type="molecule type" value="Genomic_DNA"/>
</dbReference>
<dbReference type="PROSITE" id="PS51885">
    <property type="entry name" value="NEPRILYSIN"/>
    <property type="match status" value="1"/>
</dbReference>
<dbReference type="Pfam" id="PF05649">
    <property type="entry name" value="Peptidase_M13_N"/>
    <property type="match status" value="1"/>
</dbReference>
<protein>
    <recommendedName>
        <fullName evidence="2">Peptidase M13 N-terminal domain-containing protein</fullName>
    </recommendedName>
</protein>
<gene>
    <name evidence="3" type="ORF">HPB48_019978</name>
</gene>
<dbReference type="AlphaFoldDB" id="A0A9J6GMA3"/>
<dbReference type="InterPro" id="IPR024079">
    <property type="entry name" value="MetalloPept_cat_dom_sf"/>
</dbReference>
<dbReference type="PANTHER" id="PTHR11733">
    <property type="entry name" value="ZINC METALLOPROTEASE FAMILY M13 NEPRILYSIN-RELATED"/>
    <property type="match status" value="1"/>
</dbReference>
<sequence length="595" mass="67814">MKCLFCRRYIYDLASAAEGMVIASTRQTAPEKAAKFYQSCTSAYAGGTDGQFGRKVKFHLSALGIHWPVLSNKSRLLDTIFRMTALWNCGAVVQFTMDRPGWFMIAPSTFFLETLRRREYLTRNNREWKYREYFQYMVEAFKITPVLENEPLTYEKFFELESEIVPHLDSAYRKTEPKVLRHVSMDAVLSILTDAIPRHAWSESLREHLNTSVEAVRVAVLHNFGFIDRFFELVGSKGEAKMAYYHGWVLAQALSFMTNPQVASYFYVNEQKLSRGRARYCVSLTEIYMGLALYAGYGRSHSQEGRTAELSELVANIRRRFWSKIVKSPWPDAAAVVEATSPSVKEDYSLHLAEENNPESLEAMYQHFPSMTDNFFDNVQLATLGRRRTHSNTRLPSFAHERVVNLVNVDGNGRLELLPLAFEMLWFPVDSTFQGAKAIQYGALGGHVADALSSLVFQRILELHQNVSAVADNIGCFGNDKFSIGHPDVVAIEKLTFLRRVAAARIPYETFLQARPSARPLRLPNHEDLTETQLFFIFWCMFQCDLREPNRDCNGPLKVLNGFAEAFQCKQRAATSDSHMCSLFGVPAESLLSHH</sequence>
<evidence type="ECO:0000313" key="4">
    <source>
        <dbReference type="Proteomes" id="UP000821853"/>
    </source>
</evidence>
<dbReference type="InterPro" id="IPR000718">
    <property type="entry name" value="Peptidase_M13"/>
</dbReference>
<dbReference type="GO" id="GO:0016485">
    <property type="term" value="P:protein processing"/>
    <property type="evidence" value="ECO:0007669"/>
    <property type="project" value="TreeGrafter"/>
</dbReference>
<reference evidence="3 4" key="1">
    <citation type="journal article" date="2020" name="Cell">
        <title>Large-Scale Comparative Analyses of Tick Genomes Elucidate Their Genetic Diversity and Vector Capacities.</title>
        <authorList>
            <consortium name="Tick Genome and Microbiome Consortium (TIGMIC)"/>
            <person name="Jia N."/>
            <person name="Wang J."/>
            <person name="Shi W."/>
            <person name="Du L."/>
            <person name="Sun Y."/>
            <person name="Zhan W."/>
            <person name="Jiang J.F."/>
            <person name="Wang Q."/>
            <person name="Zhang B."/>
            <person name="Ji P."/>
            <person name="Bell-Sakyi L."/>
            <person name="Cui X.M."/>
            <person name="Yuan T.T."/>
            <person name="Jiang B.G."/>
            <person name="Yang W.F."/>
            <person name="Lam T.T."/>
            <person name="Chang Q.C."/>
            <person name="Ding S.J."/>
            <person name="Wang X.J."/>
            <person name="Zhu J.G."/>
            <person name="Ruan X.D."/>
            <person name="Zhao L."/>
            <person name="Wei J.T."/>
            <person name="Ye R.Z."/>
            <person name="Que T.C."/>
            <person name="Du C.H."/>
            <person name="Zhou Y.H."/>
            <person name="Cheng J.X."/>
            <person name="Dai P.F."/>
            <person name="Guo W.B."/>
            <person name="Han X.H."/>
            <person name="Huang E.J."/>
            <person name="Li L.F."/>
            <person name="Wei W."/>
            <person name="Gao Y.C."/>
            <person name="Liu J.Z."/>
            <person name="Shao H.Z."/>
            <person name="Wang X."/>
            <person name="Wang C.C."/>
            <person name="Yang T.C."/>
            <person name="Huo Q.B."/>
            <person name="Li W."/>
            <person name="Chen H.Y."/>
            <person name="Chen S.E."/>
            <person name="Zhou L.G."/>
            <person name="Ni X.B."/>
            <person name="Tian J.H."/>
            <person name="Sheng Y."/>
            <person name="Liu T."/>
            <person name="Pan Y.S."/>
            <person name="Xia L.Y."/>
            <person name="Li J."/>
            <person name="Zhao F."/>
            <person name="Cao W.C."/>
        </authorList>
    </citation>
    <scope>NUCLEOTIDE SEQUENCE [LARGE SCALE GENOMIC DNA]</scope>
    <source>
        <strain evidence="3">HaeL-2018</strain>
    </source>
</reference>
<dbReference type="PANTHER" id="PTHR11733:SF241">
    <property type="entry name" value="GH26575P-RELATED"/>
    <property type="match status" value="1"/>
</dbReference>
<dbReference type="SUPFAM" id="SSF55486">
    <property type="entry name" value="Metalloproteases ('zincins'), catalytic domain"/>
    <property type="match status" value="2"/>
</dbReference>
<dbReference type="VEuPathDB" id="VectorBase:HLOH_057390"/>
<dbReference type="GO" id="GO:0005886">
    <property type="term" value="C:plasma membrane"/>
    <property type="evidence" value="ECO:0007669"/>
    <property type="project" value="TreeGrafter"/>
</dbReference>
<evidence type="ECO:0000313" key="3">
    <source>
        <dbReference type="EMBL" id="KAH9375671.1"/>
    </source>
</evidence>
<evidence type="ECO:0000259" key="2">
    <source>
        <dbReference type="Pfam" id="PF05649"/>
    </source>
</evidence>
<comment type="caution">
    <text evidence="3">The sequence shown here is derived from an EMBL/GenBank/DDBJ whole genome shotgun (WGS) entry which is preliminary data.</text>
</comment>
<dbReference type="Gene3D" id="1.10.1380.10">
    <property type="entry name" value="Neutral endopeptidase , domain2"/>
    <property type="match status" value="1"/>
</dbReference>
<dbReference type="InterPro" id="IPR042089">
    <property type="entry name" value="Peptidase_M13_dom_2"/>
</dbReference>
<accession>A0A9J6GMA3</accession>
<dbReference type="Proteomes" id="UP000821853">
    <property type="component" value="Chromosome 5"/>
</dbReference>
<comment type="similarity">
    <text evidence="1">Belongs to the peptidase M13 family.</text>
</comment>
<dbReference type="OrthoDB" id="10542568at2759"/>
<dbReference type="InterPro" id="IPR008753">
    <property type="entry name" value="Peptidase_M13_N"/>
</dbReference>
<dbReference type="Gene3D" id="3.40.390.10">
    <property type="entry name" value="Collagenase (Catalytic Domain)"/>
    <property type="match status" value="2"/>
</dbReference>
<name>A0A9J6GMA3_HAELO</name>
<proteinExistence type="inferred from homology"/>
<dbReference type="GO" id="GO:0004222">
    <property type="term" value="F:metalloendopeptidase activity"/>
    <property type="evidence" value="ECO:0007669"/>
    <property type="project" value="InterPro"/>
</dbReference>
<feature type="domain" description="Peptidase M13 N-terminal" evidence="2">
    <location>
        <begin position="25"/>
        <end position="334"/>
    </location>
</feature>
<keyword evidence="4" id="KW-1185">Reference proteome</keyword>
<evidence type="ECO:0000256" key="1">
    <source>
        <dbReference type="ARBA" id="ARBA00007357"/>
    </source>
</evidence>